<keyword evidence="1" id="KW-0175">Coiled coil</keyword>
<protein>
    <submittedName>
        <fullName evidence="4">Uncharacterized protein</fullName>
    </submittedName>
</protein>
<reference evidence="4" key="1">
    <citation type="journal article" date="2020" name="Fungal Divers.">
        <title>Resolving the Mortierellaceae phylogeny through synthesis of multi-gene phylogenetics and phylogenomics.</title>
        <authorList>
            <person name="Vandepol N."/>
            <person name="Liber J."/>
            <person name="Desiro A."/>
            <person name="Na H."/>
            <person name="Kennedy M."/>
            <person name="Barry K."/>
            <person name="Grigoriev I.V."/>
            <person name="Miller A.N."/>
            <person name="O'Donnell K."/>
            <person name="Stajich J.E."/>
            <person name="Bonito G."/>
        </authorList>
    </citation>
    <scope>NUCLEOTIDE SEQUENCE</scope>
    <source>
        <strain evidence="4">NVP1</strain>
    </source>
</reference>
<proteinExistence type="predicted"/>
<name>A0A9P5SRG1_9FUNG</name>
<organism evidence="4 5">
    <name type="scientific">Podila minutissima</name>
    <dbReference type="NCBI Taxonomy" id="64525"/>
    <lineage>
        <taxon>Eukaryota</taxon>
        <taxon>Fungi</taxon>
        <taxon>Fungi incertae sedis</taxon>
        <taxon>Mucoromycota</taxon>
        <taxon>Mortierellomycotina</taxon>
        <taxon>Mortierellomycetes</taxon>
        <taxon>Mortierellales</taxon>
        <taxon>Mortierellaceae</taxon>
        <taxon>Podila</taxon>
    </lineage>
</organism>
<keyword evidence="3" id="KW-1133">Transmembrane helix</keyword>
<evidence type="ECO:0000256" key="3">
    <source>
        <dbReference type="SAM" id="Phobius"/>
    </source>
</evidence>
<comment type="caution">
    <text evidence="4">The sequence shown here is derived from an EMBL/GenBank/DDBJ whole genome shotgun (WGS) entry which is preliminary data.</text>
</comment>
<sequence length="253" mass="29292">MELQPSALWANDPDAISDERESIDHDDDEFQQASEDPVMRLETIAGLQAQLEALHDDLEGLVQSRKRQDEQIHMLQRQLSETEKSNDERTRQIEFLEIQNRDCEQAHQRLMASLGNVERELAKVNAQVCAMQDYVNQAFESIQSSEVRRLIHALLEQLDKQVSLNKYLSEEIKQMVDNNQRPSSCHRYEELTLRPLGVANDTCSQQRLLPRVWLATFYFLFCFWCGVFTPVISSSQATSFWLQFAETINIAPT</sequence>
<feature type="coiled-coil region" evidence="1">
    <location>
        <begin position="44"/>
        <end position="127"/>
    </location>
</feature>
<evidence type="ECO:0000256" key="1">
    <source>
        <dbReference type="SAM" id="Coils"/>
    </source>
</evidence>
<evidence type="ECO:0000256" key="2">
    <source>
        <dbReference type="SAM" id="MobiDB-lite"/>
    </source>
</evidence>
<keyword evidence="3" id="KW-0472">Membrane</keyword>
<dbReference type="Proteomes" id="UP000696485">
    <property type="component" value="Unassembled WGS sequence"/>
</dbReference>
<dbReference type="Gene3D" id="6.10.250.1080">
    <property type="match status" value="1"/>
</dbReference>
<dbReference type="EMBL" id="JAAAUY010000155">
    <property type="protein sequence ID" value="KAF9334297.1"/>
    <property type="molecule type" value="Genomic_DNA"/>
</dbReference>
<evidence type="ECO:0000313" key="4">
    <source>
        <dbReference type="EMBL" id="KAF9334297.1"/>
    </source>
</evidence>
<feature type="region of interest" description="Disordered" evidence="2">
    <location>
        <begin position="1"/>
        <end position="35"/>
    </location>
</feature>
<keyword evidence="3" id="KW-0812">Transmembrane</keyword>
<accession>A0A9P5SRG1</accession>
<evidence type="ECO:0000313" key="5">
    <source>
        <dbReference type="Proteomes" id="UP000696485"/>
    </source>
</evidence>
<keyword evidence="5" id="KW-1185">Reference proteome</keyword>
<gene>
    <name evidence="4" type="ORF">BG006_002371</name>
</gene>
<feature type="transmembrane region" description="Helical" evidence="3">
    <location>
        <begin position="212"/>
        <end position="232"/>
    </location>
</feature>
<dbReference type="AlphaFoldDB" id="A0A9P5SRG1"/>